<dbReference type="Gene3D" id="3.50.50.60">
    <property type="entry name" value="FAD/NAD(P)-binding domain"/>
    <property type="match status" value="1"/>
</dbReference>
<evidence type="ECO:0000313" key="3">
    <source>
        <dbReference type="Proteomes" id="UP001523230"/>
    </source>
</evidence>
<feature type="domain" description="FAD-binding" evidence="1">
    <location>
        <begin position="6"/>
        <end position="170"/>
    </location>
</feature>
<dbReference type="RefSeq" id="WP_250986610.1">
    <property type="nucleotide sequence ID" value="NZ_QFDM01000001.1"/>
</dbReference>
<reference evidence="2 3" key="1">
    <citation type="submission" date="2018-05" db="EMBL/GenBank/DDBJ databases">
        <title>Isolation and characterization of genus Methanoculleus species and their viruses from deep sea marine sediment offshore southwestern Taiwan.</title>
        <authorList>
            <person name="Wei W.-H."/>
            <person name="Chen W.-C."/>
            <person name="Lai M.-C."/>
            <person name="Chen S.-C."/>
        </authorList>
    </citation>
    <scope>NUCLEOTIDE SEQUENCE [LARGE SCALE GENOMIC DNA]</scope>
    <source>
        <strain evidence="2 3">CWC-02</strain>
    </source>
</reference>
<dbReference type="InterPro" id="IPR050407">
    <property type="entry name" value="Geranylgeranyl_reductase"/>
</dbReference>
<dbReference type="SUPFAM" id="SSF51905">
    <property type="entry name" value="FAD/NAD(P)-binding domain"/>
    <property type="match status" value="1"/>
</dbReference>
<dbReference type="InterPro" id="IPR002938">
    <property type="entry name" value="FAD-bd"/>
</dbReference>
<dbReference type="Pfam" id="PF01494">
    <property type="entry name" value="FAD_binding_3"/>
    <property type="match status" value="1"/>
</dbReference>
<accession>A0ABD4TBA8</accession>
<organism evidence="2 3">
    <name type="scientific">Methanoculleus oceani</name>
    <dbReference type="NCBI Taxonomy" id="2184756"/>
    <lineage>
        <taxon>Archaea</taxon>
        <taxon>Methanobacteriati</taxon>
        <taxon>Methanobacteriota</taxon>
        <taxon>Stenosarchaea group</taxon>
        <taxon>Methanomicrobia</taxon>
        <taxon>Methanomicrobiales</taxon>
        <taxon>Methanomicrobiaceae</taxon>
        <taxon>Methanoculleus</taxon>
    </lineage>
</organism>
<protein>
    <submittedName>
        <fullName evidence="2">Geranylgeranyl reductase</fullName>
    </submittedName>
</protein>
<keyword evidence="3" id="KW-1185">Reference proteome</keyword>
<dbReference type="InterPro" id="IPR036188">
    <property type="entry name" value="FAD/NAD-bd_sf"/>
</dbReference>
<sequence length="403" mass="44019">MESRPEYDVVVVGGGPAGSTAAYLLAGFGYRVALLEKRTYPRDKVCGGCLSQKSVRFLDRVFSLPVGALRREGLLDFAGTGYALYIGSSRILAEDLTEPVYFTRRERYDACLARMAAQAGAEVCEGMEVVAIDHARRTVTTSGGDRYAARVLIGADGIHSRVRRFLPEGVVDTERWHENLGWALELAVPRKEAEALANGNGPIRLDDNLVTPHIVFAACRRGYGWVFPNREAIVVGIGGQLQANRKGLHDRYEEFLKTIGFSAFADRKPAGYLLPLGNYLPTPAHEGTVLVGDAAGFASPILGEGIFYAHRTAELAAHAVDRHLTSGAPLVGTYTTLLNCRLIPELRAETALRDFLYGCLDARMQVPLAAFMKATSGRVVDAVQGSRSFRGFWRDDDLHSAVW</sequence>
<proteinExistence type="predicted"/>
<dbReference type="PANTHER" id="PTHR42685">
    <property type="entry name" value="GERANYLGERANYL DIPHOSPHATE REDUCTASE"/>
    <property type="match status" value="1"/>
</dbReference>
<name>A0ABD4TBA8_9EURY</name>
<evidence type="ECO:0000259" key="1">
    <source>
        <dbReference type="Pfam" id="PF01494"/>
    </source>
</evidence>
<dbReference type="NCBIfam" id="TIGR02032">
    <property type="entry name" value="GG-red-SF"/>
    <property type="match status" value="1"/>
</dbReference>
<gene>
    <name evidence="2" type="ORF">DIC75_03420</name>
</gene>
<dbReference type="PANTHER" id="PTHR42685:SF22">
    <property type="entry name" value="CONDITIONED MEDIUM FACTOR RECEPTOR 1"/>
    <property type="match status" value="1"/>
</dbReference>
<dbReference type="AlphaFoldDB" id="A0ABD4TBA8"/>
<dbReference type="EMBL" id="QFDM01000001">
    <property type="protein sequence ID" value="MCM2465375.1"/>
    <property type="molecule type" value="Genomic_DNA"/>
</dbReference>
<comment type="caution">
    <text evidence="2">The sequence shown here is derived from an EMBL/GenBank/DDBJ whole genome shotgun (WGS) entry which is preliminary data.</text>
</comment>
<dbReference type="InterPro" id="IPR011777">
    <property type="entry name" value="Geranylgeranyl_Rdtase_fam"/>
</dbReference>
<dbReference type="Proteomes" id="UP001523230">
    <property type="component" value="Unassembled WGS sequence"/>
</dbReference>
<evidence type="ECO:0000313" key="2">
    <source>
        <dbReference type="EMBL" id="MCM2465375.1"/>
    </source>
</evidence>
<dbReference type="PRINTS" id="PR00420">
    <property type="entry name" value="RNGMNOXGNASE"/>
</dbReference>